<organism evidence="2 3">
    <name type="scientific">Fukomys damarensis</name>
    <name type="common">Damaraland mole rat</name>
    <name type="synonym">Cryptomys damarensis</name>
    <dbReference type="NCBI Taxonomy" id="885580"/>
    <lineage>
        <taxon>Eukaryota</taxon>
        <taxon>Metazoa</taxon>
        <taxon>Chordata</taxon>
        <taxon>Craniata</taxon>
        <taxon>Vertebrata</taxon>
        <taxon>Euteleostomi</taxon>
        <taxon>Mammalia</taxon>
        <taxon>Eutheria</taxon>
        <taxon>Euarchontoglires</taxon>
        <taxon>Glires</taxon>
        <taxon>Rodentia</taxon>
        <taxon>Hystricomorpha</taxon>
        <taxon>Bathyergidae</taxon>
        <taxon>Fukomys</taxon>
    </lineage>
</organism>
<dbReference type="Proteomes" id="UP000028990">
    <property type="component" value="Unassembled WGS sequence"/>
</dbReference>
<gene>
    <name evidence="2" type="ORF">H920_15578</name>
</gene>
<dbReference type="EMBL" id="KN123859">
    <property type="protein sequence ID" value="KFO23031.1"/>
    <property type="molecule type" value="Genomic_DNA"/>
</dbReference>
<keyword evidence="3" id="KW-1185">Reference proteome</keyword>
<reference evidence="2 3" key="1">
    <citation type="submission" date="2013-11" db="EMBL/GenBank/DDBJ databases">
        <title>The Damaraland mole rat (Fukomys damarensis) genome and evolution of African mole rats.</title>
        <authorList>
            <person name="Gladyshev V.N."/>
            <person name="Fang X."/>
        </authorList>
    </citation>
    <scope>NUCLEOTIDE SEQUENCE [LARGE SCALE GENOMIC DNA]</scope>
    <source>
        <tissue evidence="2">Liver</tissue>
    </source>
</reference>
<protein>
    <submittedName>
        <fullName evidence="2">Uncharacterized protein</fullName>
    </submittedName>
</protein>
<evidence type="ECO:0000256" key="1">
    <source>
        <dbReference type="SAM" id="MobiDB-lite"/>
    </source>
</evidence>
<evidence type="ECO:0000313" key="3">
    <source>
        <dbReference type="Proteomes" id="UP000028990"/>
    </source>
</evidence>
<evidence type="ECO:0000313" key="2">
    <source>
        <dbReference type="EMBL" id="KFO23031.1"/>
    </source>
</evidence>
<name>A0A091DJQ3_FUKDA</name>
<dbReference type="AlphaFoldDB" id="A0A091DJQ3"/>
<proteinExistence type="predicted"/>
<feature type="region of interest" description="Disordered" evidence="1">
    <location>
        <begin position="1"/>
        <end position="31"/>
    </location>
</feature>
<sequence length="171" mass="18172">MELRSGAAIERSSRTGLGQGPGRSMEGTARPPTQELGIRYLGARSGTYSVQMTPMFFQVSGPVILTLHRLTACHTSLSQCCLLLVMLEAMDHALISQEAALLESMAKQRDILWLSCAGDTGDQVPEQHGAITSTIQCLPIKLKPMEVASSTLSRPVSALVDGGMAALCPTS</sequence>
<accession>A0A091DJQ3</accession>